<dbReference type="SMART" id="SM01133">
    <property type="entry name" value="DeoC"/>
    <property type="match status" value="1"/>
</dbReference>
<comment type="pathway">
    <text evidence="7">Carbohydrate degradation; 2-deoxy-D-ribose 1-phosphate degradation; D-glyceraldehyde 3-phosphate and acetaldehyde from 2-deoxy-alpha-D-ribose 1-phosphate: step 2/2.</text>
</comment>
<sequence length="248" mass="27441">MIEYRIEEAIARYREYYEFKPARESAGIEDVRSAIEHTNLKPFATPDDIKKLCLEARENRFYGVCVNPCYVKLAREELEGTDVKVVTVVGFPLGANETRTKAHEAIFAVESGADEIDMVINVGMLKAKEWEYVYEDIRSVVESVKGKVVKVIIETCYLDTEEKIAACVISKLAGAHFVKTSTGFGTGGATAEDVHLMKWIVGDEMGVKASGGIRTFEDAVKMIMYGADRIGTSSGVKIVQEGEERYGG</sequence>
<dbReference type="UniPathway" id="UPA00002">
    <property type="reaction ID" value="UER00468"/>
</dbReference>
<dbReference type="PANTHER" id="PTHR10889">
    <property type="entry name" value="DEOXYRIBOSE-PHOSPHATE ALDOLASE"/>
    <property type="match status" value="1"/>
</dbReference>
<evidence type="ECO:0000256" key="4">
    <source>
        <dbReference type="ARBA" id="ARBA00023270"/>
    </source>
</evidence>
<dbReference type="PANTHER" id="PTHR10889:SF1">
    <property type="entry name" value="DEOXYRIBOSE-PHOSPHATE ALDOLASE"/>
    <property type="match status" value="1"/>
</dbReference>
<dbReference type="FunFam" id="3.20.20.70:FF:000198">
    <property type="entry name" value="Deoxyribose-phosphate aldolase"/>
    <property type="match status" value="1"/>
</dbReference>
<dbReference type="PATRIC" id="fig|93930.3.peg.971"/>
<dbReference type="GO" id="GO:0009264">
    <property type="term" value="P:deoxyribonucleotide catabolic process"/>
    <property type="evidence" value="ECO:0007669"/>
    <property type="project" value="UniProtKB-UniRule"/>
</dbReference>
<protein>
    <recommendedName>
        <fullName evidence="7">Deoxyribose-phosphate aldolase</fullName>
        <shortName evidence="7">DERA</shortName>
        <ecNumber evidence="7">4.1.2.4</ecNumber>
    </recommendedName>
    <alternativeName>
        <fullName evidence="7">2-deoxy-D-ribose 5-phosphate aldolase</fullName>
    </alternativeName>
    <alternativeName>
        <fullName evidence="7">Phosphodeoxyriboaldolase</fullName>
        <shortName evidence="7">Deoxyriboaldolase</shortName>
    </alternativeName>
</protein>
<dbReference type="NCBIfam" id="TIGR00126">
    <property type="entry name" value="deoC"/>
    <property type="match status" value="1"/>
</dbReference>
<dbReference type="HAMAP" id="MF_00114">
    <property type="entry name" value="DeoC_type1"/>
    <property type="match status" value="1"/>
</dbReference>
<dbReference type="EMBL" id="LGFG01000247">
    <property type="protein sequence ID" value="KUK22149.1"/>
    <property type="molecule type" value="Genomic_DNA"/>
</dbReference>
<keyword evidence="4 7" id="KW-0704">Schiff base</keyword>
<reference evidence="8 9" key="1">
    <citation type="journal article" date="2015" name="MBio">
        <title>Genome-Resolved Metagenomic Analysis Reveals Roles for Candidate Phyla and Other Microbial Community Members in Biogeochemical Transformations in Oil Reservoirs.</title>
        <authorList>
            <person name="Hu P."/>
            <person name="Tom L."/>
            <person name="Singh A."/>
            <person name="Thomas B.C."/>
            <person name="Baker B.J."/>
            <person name="Piceno Y.M."/>
            <person name="Andersen G.L."/>
            <person name="Banfield J.F."/>
        </authorList>
    </citation>
    <scope>NUCLEOTIDE SEQUENCE [LARGE SCALE GENOMIC DNA]</scope>
    <source>
        <strain evidence="8">46_26</strain>
    </source>
</reference>
<evidence type="ECO:0000313" key="8">
    <source>
        <dbReference type="EMBL" id="KUK22149.1"/>
    </source>
</evidence>
<dbReference type="Proteomes" id="UP000058636">
    <property type="component" value="Unassembled WGS sequence"/>
</dbReference>
<comment type="similarity">
    <text evidence="1 7">Belongs to the DeoC/FbaB aldolase family. DeoC type 1 subfamily.</text>
</comment>
<dbReference type="InterPro" id="IPR002915">
    <property type="entry name" value="DeoC/FbaB/LacD_aldolase"/>
</dbReference>
<dbReference type="GO" id="GO:0004139">
    <property type="term" value="F:deoxyribose-phosphate aldolase activity"/>
    <property type="evidence" value="ECO:0007669"/>
    <property type="project" value="UniProtKB-UniRule"/>
</dbReference>
<evidence type="ECO:0000313" key="9">
    <source>
        <dbReference type="Proteomes" id="UP000058636"/>
    </source>
</evidence>
<dbReference type="PIRSF" id="PIRSF001357">
    <property type="entry name" value="DeoC"/>
    <property type="match status" value="1"/>
</dbReference>
<proteinExistence type="inferred from homology"/>
<evidence type="ECO:0000256" key="1">
    <source>
        <dbReference type="ARBA" id="ARBA00010936"/>
    </source>
</evidence>
<dbReference type="GO" id="GO:0006018">
    <property type="term" value="P:2-deoxyribose 1-phosphate catabolic process"/>
    <property type="evidence" value="ECO:0007669"/>
    <property type="project" value="UniProtKB-UniRule"/>
</dbReference>
<gene>
    <name evidence="7" type="primary">deoC</name>
    <name evidence="8" type="ORF">XD57_1752</name>
</gene>
<dbReference type="SUPFAM" id="SSF51569">
    <property type="entry name" value="Aldolase"/>
    <property type="match status" value="1"/>
</dbReference>
<accession>A0A117L2B0</accession>
<dbReference type="EC" id="4.1.2.4" evidence="7"/>
<dbReference type="InterPro" id="IPR028581">
    <property type="entry name" value="DeoC_typeI"/>
</dbReference>
<dbReference type="InterPro" id="IPR011343">
    <property type="entry name" value="DeoC"/>
</dbReference>
<feature type="active site" description="Schiff-base intermediate with acetaldehyde" evidence="7">
    <location>
        <position position="179"/>
    </location>
</feature>
<comment type="catalytic activity">
    <reaction evidence="5 7">
        <text>2-deoxy-D-ribose 5-phosphate = D-glyceraldehyde 3-phosphate + acetaldehyde</text>
        <dbReference type="Rhea" id="RHEA:12821"/>
        <dbReference type="ChEBI" id="CHEBI:15343"/>
        <dbReference type="ChEBI" id="CHEBI:59776"/>
        <dbReference type="ChEBI" id="CHEBI:62877"/>
        <dbReference type="EC" id="4.1.2.4"/>
    </reaction>
</comment>
<dbReference type="Pfam" id="PF01791">
    <property type="entry name" value="DeoC"/>
    <property type="match status" value="1"/>
</dbReference>
<feature type="active site" description="Proton donor/acceptor" evidence="7">
    <location>
        <position position="117"/>
    </location>
</feature>
<evidence type="ECO:0000256" key="5">
    <source>
        <dbReference type="ARBA" id="ARBA00048791"/>
    </source>
</evidence>
<dbReference type="GO" id="GO:0016052">
    <property type="term" value="P:carbohydrate catabolic process"/>
    <property type="evidence" value="ECO:0007669"/>
    <property type="project" value="TreeGrafter"/>
</dbReference>
<dbReference type="Gene3D" id="3.20.20.70">
    <property type="entry name" value="Aldolase class I"/>
    <property type="match status" value="1"/>
</dbReference>
<comment type="function">
    <text evidence="6 7">Catalyzes a reversible aldol reaction between acetaldehyde and D-glyceraldehyde 3-phosphate to generate 2-deoxy-D-ribose 5-phosphate.</text>
</comment>
<keyword evidence="2 7" id="KW-0963">Cytoplasm</keyword>
<organism evidence="8 9">
    <name type="scientific">Thermotoga petrophila</name>
    <dbReference type="NCBI Taxonomy" id="93929"/>
    <lineage>
        <taxon>Bacteria</taxon>
        <taxon>Thermotogati</taxon>
        <taxon>Thermotogota</taxon>
        <taxon>Thermotogae</taxon>
        <taxon>Thermotogales</taxon>
        <taxon>Thermotogaceae</taxon>
        <taxon>Thermotoga</taxon>
    </lineage>
</organism>
<evidence type="ECO:0000256" key="6">
    <source>
        <dbReference type="ARBA" id="ARBA00056337"/>
    </source>
</evidence>
<comment type="caution">
    <text evidence="8">The sequence shown here is derived from an EMBL/GenBank/DDBJ whole genome shotgun (WGS) entry which is preliminary data.</text>
</comment>
<dbReference type="CDD" id="cd00959">
    <property type="entry name" value="DeoC"/>
    <property type="match status" value="1"/>
</dbReference>
<evidence type="ECO:0000256" key="7">
    <source>
        <dbReference type="HAMAP-Rule" id="MF_00114"/>
    </source>
</evidence>
<feature type="active site" description="Proton donor/acceptor" evidence="7">
    <location>
        <position position="208"/>
    </location>
</feature>
<dbReference type="AlphaFoldDB" id="A0A117L2B0"/>
<evidence type="ECO:0000256" key="3">
    <source>
        <dbReference type="ARBA" id="ARBA00023239"/>
    </source>
</evidence>
<dbReference type="GO" id="GO:0005737">
    <property type="term" value="C:cytoplasm"/>
    <property type="evidence" value="ECO:0007669"/>
    <property type="project" value="UniProtKB-SubCell"/>
</dbReference>
<keyword evidence="3 7" id="KW-0456">Lyase</keyword>
<name>A0A117L2B0_9THEM</name>
<dbReference type="InterPro" id="IPR013785">
    <property type="entry name" value="Aldolase_TIM"/>
</dbReference>
<comment type="subcellular location">
    <subcellularLocation>
        <location evidence="7">Cytoplasm</location>
    </subcellularLocation>
</comment>
<evidence type="ECO:0000256" key="2">
    <source>
        <dbReference type="ARBA" id="ARBA00022490"/>
    </source>
</evidence>